<dbReference type="GO" id="GO:0005829">
    <property type="term" value="C:cytosol"/>
    <property type="evidence" value="ECO:0007669"/>
    <property type="project" value="TreeGrafter"/>
</dbReference>
<evidence type="ECO:0000256" key="2">
    <source>
        <dbReference type="SAM" id="MobiDB-lite"/>
    </source>
</evidence>
<dbReference type="Proteomes" id="UP000320333">
    <property type="component" value="Unassembled WGS sequence"/>
</dbReference>
<dbReference type="AlphaFoldDB" id="A0A507FFJ1"/>
<protein>
    <recommendedName>
        <fullName evidence="5">Protein FAM72</fullName>
    </recommendedName>
</protein>
<feature type="compositionally biased region" description="Polar residues" evidence="2">
    <location>
        <begin position="38"/>
        <end position="47"/>
    </location>
</feature>
<comment type="similarity">
    <text evidence="1">Belongs to the FAM72 family.</text>
</comment>
<feature type="compositionally biased region" description="Low complexity" evidence="2">
    <location>
        <begin position="120"/>
        <end position="136"/>
    </location>
</feature>
<dbReference type="InterPro" id="IPR026768">
    <property type="entry name" value="YPEH2ZP"/>
</dbReference>
<sequence length="286" mass="31163">MVAYLTFPRRAYSPIETPQPHPVSHNGSEPTSVPPQNIPNSRTSARPNTALPITAVNASTSRRASTESHPSSNNSNSNRLFLPNNLSTRVSVTVQQMFQQHRLNGTTPTTSEALETEAAEAALAGSSSPPRQVSSSNRGPSIHPQFRSKAVCKLFCNHCKELLCRRGMKAILLGNTKVELFSTDSPPTGVQLVFDDYTTPNCLCRIRDAACLGCGNVVGYHVTAPCARCLESCNNGHFWMFQSEEVYPIERSEGDGMKILRWANVKCATQDEEEPVAGTAVEDASR</sequence>
<feature type="compositionally biased region" description="Low complexity" evidence="2">
    <location>
        <begin position="68"/>
        <end position="82"/>
    </location>
</feature>
<gene>
    <name evidence="3" type="ORF">CcCBS67573_g03726</name>
</gene>
<comment type="caution">
    <text evidence="3">The sequence shown here is derived from an EMBL/GenBank/DDBJ whole genome shotgun (WGS) entry which is preliminary data.</text>
</comment>
<accession>A0A507FFJ1</accession>
<proteinExistence type="inferred from homology"/>
<feature type="region of interest" description="Disordered" evidence="2">
    <location>
        <begin position="13"/>
        <end position="82"/>
    </location>
</feature>
<evidence type="ECO:0008006" key="5">
    <source>
        <dbReference type="Google" id="ProtNLM"/>
    </source>
</evidence>
<evidence type="ECO:0000313" key="3">
    <source>
        <dbReference type="EMBL" id="TPX74993.1"/>
    </source>
</evidence>
<dbReference type="Pfam" id="PF14976">
    <property type="entry name" value="YPEH2ZP"/>
    <property type="match status" value="1"/>
</dbReference>
<dbReference type="EMBL" id="QEAP01000099">
    <property type="protein sequence ID" value="TPX74993.1"/>
    <property type="molecule type" value="Genomic_DNA"/>
</dbReference>
<evidence type="ECO:0000256" key="1">
    <source>
        <dbReference type="ARBA" id="ARBA00006888"/>
    </source>
</evidence>
<reference evidence="3 4" key="1">
    <citation type="journal article" date="2019" name="Sci. Rep.">
        <title>Comparative genomics of chytrid fungi reveal insights into the obligate biotrophic and pathogenic lifestyle of Synchytrium endobioticum.</title>
        <authorList>
            <person name="van de Vossenberg B.T.L.H."/>
            <person name="Warris S."/>
            <person name="Nguyen H.D.T."/>
            <person name="van Gent-Pelzer M.P.E."/>
            <person name="Joly D.L."/>
            <person name="van de Geest H.C."/>
            <person name="Bonants P.J.M."/>
            <person name="Smith D.S."/>
            <person name="Levesque C.A."/>
            <person name="van der Lee T.A.J."/>
        </authorList>
    </citation>
    <scope>NUCLEOTIDE SEQUENCE [LARGE SCALE GENOMIC DNA]</scope>
    <source>
        <strain evidence="3 4">CBS 675.73</strain>
    </source>
</reference>
<keyword evidence="4" id="KW-1185">Reference proteome</keyword>
<dbReference type="PANTHER" id="PTHR31841">
    <property type="entry name" value="PROTEIN FAM72A-RELATED"/>
    <property type="match status" value="1"/>
</dbReference>
<dbReference type="PANTHER" id="PTHR31841:SF1">
    <property type="entry name" value="PROTEIN FAM72A-RELATED"/>
    <property type="match status" value="1"/>
</dbReference>
<feature type="region of interest" description="Disordered" evidence="2">
    <location>
        <begin position="120"/>
        <end position="142"/>
    </location>
</feature>
<evidence type="ECO:0000313" key="4">
    <source>
        <dbReference type="Proteomes" id="UP000320333"/>
    </source>
</evidence>
<dbReference type="OrthoDB" id="2526683at2759"/>
<organism evidence="3 4">
    <name type="scientific">Chytriomyces confervae</name>
    <dbReference type="NCBI Taxonomy" id="246404"/>
    <lineage>
        <taxon>Eukaryota</taxon>
        <taxon>Fungi</taxon>
        <taxon>Fungi incertae sedis</taxon>
        <taxon>Chytridiomycota</taxon>
        <taxon>Chytridiomycota incertae sedis</taxon>
        <taxon>Chytridiomycetes</taxon>
        <taxon>Chytridiales</taxon>
        <taxon>Chytriomycetaceae</taxon>
        <taxon>Chytriomyces</taxon>
    </lineage>
</organism>
<name>A0A507FFJ1_9FUNG</name>